<sequence>MATINDIGIPGVGSGILQPKLKNRWRVTFAGLGGGADSQPLSHQAVTVTRPVLSFEEIQLDRYNSRAWVAGKHTFEPMTITLEDDVTGGATQVIQEQLQNQQQLIGAGGQFLAPAGEGSLYKFVTYLDLLDGNEQVIEKWTVEGCWFQNVDFMDLDYAASEAVQITMTVRYDHARQDVGGY</sequence>
<organism evidence="1">
    <name type="scientific">marine sediment metagenome</name>
    <dbReference type="NCBI Taxonomy" id="412755"/>
    <lineage>
        <taxon>unclassified sequences</taxon>
        <taxon>metagenomes</taxon>
        <taxon>ecological metagenomes</taxon>
    </lineage>
</organism>
<comment type="caution">
    <text evidence="1">The sequence shown here is derived from an EMBL/GenBank/DDBJ whole genome shotgun (WGS) entry which is preliminary data.</text>
</comment>
<accession>A0A0F8YGD8</accession>
<feature type="non-terminal residue" evidence="1">
    <location>
        <position position="181"/>
    </location>
</feature>
<gene>
    <name evidence="1" type="ORF">LCGC14_3158730</name>
</gene>
<name>A0A0F8YGD8_9ZZZZ</name>
<proteinExistence type="predicted"/>
<reference evidence="1" key="1">
    <citation type="journal article" date="2015" name="Nature">
        <title>Complex archaea that bridge the gap between prokaryotes and eukaryotes.</title>
        <authorList>
            <person name="Spang A."/>
            <person name="Saw J.H."/>
            <person name="Jorgensen S.L."/>
            <person name="Zaremba-Niedzwiedzka K."/>
            <person name="Martijn J."/>
            <person name="Lind A.E."/>
            <person name="van Eijk R."/>
            <person name="Schleper C."/>
            <person name="Guy L."/>
            <person name="Ettema T.J."/>
        </authorList>
    </citation>
    <scope>NUCLEOTIDE SEQUENCE</scope>
</reference>
<dbReference type="EMBL" id="LAZR01069757">
    <property type="protein sequence ID" value="KKK47086.1"/>
    <property type="molecule type" value="Genomic_DNA"/>
</dbReference>
<dbReference type="AlphaFoldDB" id="A0A0F8YGD8"/>
<evidence type="ECO:0000313" key="1">
    <source>
        <dbReference type="EMBL" id="KKK47086.1"/>
    </source>
</evidence>
<protein>
    <submittedName>
        <fullName evidence="1">Uncharacterized protein</fullName>
    </submittedName>
</protein>